<dbReference type="InterPro" id="IPR000868">
    <property type="entry name" value="Isochorismatase-like_dom"/>
</dbReference>
<dbReference type="Proteomes" id="UP001059745">
    <property type="component" value="Chromosome 2"/>
</dbReference>
<reference evidence="4" key="3">
    <citation type="submission" date="2017-09" db="EMBL/GenBank/DDBJ databases">
        <title>FDA dAtabase for Regulatory Grade micrObial Sequences (FDA-ARGOS): Supporting development and validation of Infectious Disease Dx tests.</title>
        <authorList>
            <person name="Minogue T."/>
            <person name="Wolcott M."/>
            <person name="Wasieloski L."/>
            <person name="Aguilar W."/>
            <person name="Moore D."/>
            <person name="Tallon L.J."/>
            <person name="Sadzewicz L."/>
            <person name="Ott S."/>
            <person name="Zhao X."/>
            <person name="Nagaraj S."/>
            <person name="Vavikolanu K."/>
            <person name="Aluvathingal J."/>
            <person name="Nadendla S."/>
            <person name="Sichtig H."/>
        </authorList>
    </citation>
    <scope>NUCLEOTIDE SEQUENCE</scope>
    <source>
        <strain evidence="4">FDAARGOS_390</strain>
    </source>
</reference>
<evidence type="ECO:0000313" key="5">
    <source>
        <dbReference type="EMBL" id="UWX75050.1"/>
    </source>
</evidence>
<accession>A0A0D5DF45</accession>
<reference evidence="3 6" key="1">
    <citation type="submission" date="2014-04" db="EMBL/GenBank/DDBJ databases">
        <authorList>
            <person name="Bishop-Lilly K.A."/>
            <person name="Broomall S.M."/>
            <person name="Chain P.S."/>
            <person name="Chertkov O."/>
            <person name="Coyne S.R."/>
            <person name="Daligault H.E."/>
            <person name="Davenport K.W."/>
            <person name="Erkkila T."/>
            <person name="Frey K.G."/>
            <person name="Gibbons H.S."/>
            <person name="Gu W."/>
            <person name="Jaissle J."/>
            <person name="Johnson S.L."/>
            <person name="Koroleva G.I."/>
            <person name="Ladner J.T."/>
            <person name="Lo C.-C."/>
            <person name="Minogue T.D."/>
            <person name="Munk C."/>
            <person name="Palacios G.F."/>
            <person name="Redden C.L."/>
            <person name="Rosenzweig C.N."/>
            <person name="Scholz M.B."/>
            <person name="Teshima H."/>
            <person name="Xu Y."/>
        </authorList>
    </citation>
    <scope>NUCLEOTIDE SEQUENCE [LARGE SCALE GENOMIC DNA]</scope>
    <source>
        <strain evidence="6">gladioli</strain>
        <strain evidence="3">Gladioli</strain>
    </source>
</reference>
<proteinExistence type="predicted"/>
<reference evidence="7" key="2">
    <citation type="submission" date="2017-09" db="EMBL/GenBank/DDBJ databases">
        <title>FDA dAtabase for Regulatory Grade micrObial Sequences (FDA-ARGOS): Supporting development and validation of Infectious Disease Dx tests.</title>
        <authorList>
            <person name="Minogue T."/>
            <person name="Wolcott M."/>
            <person name="Wasieloski L."/>
            <person name="Aguilar W."/>
            <person name="Moore D."/>
            <person name="Tallon L."/>
            <person name="Sadzewicz L."/>
            <person name="Ott S."/>
            <person name="Zhao X."/>
            <person name="Nagaraj S."/>
            <person name="Vavikolanu K."/>
            <person name="Aluvathingal J."/>
            <person name="Nadendla S."/>
            <person name="Sichtig H."/>
        </authorList>
    </citation>
    <scope>NUCLEOTIDE SEQUENCE [LARGE SCALE GENOMIC DNA]</scope>
    <source>
        <strain evidence="7">FDAARGOS_390</strain>
    </source>
</reference>
<dbReference type="EMBL" id="JPGG01000016">
    <property type="protein sequence ID" value="KGC12871.1"/>
    <property type="molecule type" value="Genomic_DNA"/>
</dbReference>
<dbReference type="RefSeq" id="WP_013689138.1">
    <property type="nucleotide sequence ID" value="NZ_CADEPO010000029.1"/>
</dbReference>
<evidence type="ECO:0000313" key="7">
    <source>
        <dbReference type="Proteomes" id="UP000220629"/>
    </source>
</evidence>
<keyword evidence="1 4" id="KW-0378">Hydrolase</keyword>
<dbReference type="GeneID" id="66462019"/>
<dbReference type="KEGG" id="bgo:BM43_7085"/>
<gene>
    <name evidence="4" type="ORF">CRM94_04270</name>
    <name evidence="3" type="ORF">DM48_681</name>
    <name evidence="5" type="ORF">NYZ96_26470</name>
</gene>
<dbReference type="EMBL" id="CP104215">
    <property type="protein sequence ID" value="UWX75050.1"/>
    <property type="molecule type" value="Genomic_DNA"/>
</dbReference>
<name>A0A095F586_BURGA</name>
<organism evidence="4 7">
    <name type="scientific">Burkholderia gladioli</name>
    <name type="common">Pseudomonas marginata</name>
    <name type="synonym">Phytomonas marginata</name>
    <dbReference type="NCBI Taxonomy" id="28095"/>
    <lineage>
        <taxon>Bacteria</taxon>
        <taxon>Pseudomonadati</taxon>
        <taxon>Pseudomonadota</taxon>
        <taxon>Betaproteobacteria</taxon>
        <taxon>Burkholderiales</taxon>
        <taxon>Burkholderiaceae</taxon>
        <taxon>Burkholderia</taxon>
    </lineage>
</organism>
<dbReference type="InterPro" id="IPR036380">
    <property type="entry name" value="Isochorismatase-like_sf"/>
</dbReference>
<reference evidence="5" key="4">
    <citation type="submission" date="2022-09" db="EMBL/GenBank/DDBJ databases">
        <title>Genomic of Burkholderia gladioli.</title>
        <authorList>
            <person name="Wu H."/>
        </authorList>
    </citation>
    <scope>NUCLEOTIDE SEQUENCE</scope>
    <source>
        <strain evidence="5">ZN-S4</strain>
    </source>
</reference>
<evidence type="ECO:0000313" key="3">
    <source>
        <dbReference type="EMBL" id="KGC12871.1"/>
    </source>
</evidence>
<dbReference type="PANTHER" id="PTHR43540">
    <property type="entry name" value="PEROXYUREIDOACRYLATE/UREIDOACRYLATE AMIDOHYDROLASE-RELATED"/>
    <property type="match status" value="1"/>
</dbReference>
<evidence type="ECO:0000256" key="1">
    <source>
        <dbReference type="ARBA" id="ARBA00022801"/>
    </source>
</evidence>
<dbReference type="OMA" id="CGIATNI"/>
<protein>
    <submittedName>
        <fullName evidence="4">Hydrolase</fullName>
    </submittedName>
    <submittedName>
        <fullName evidence="3">Isochorismatase family protein</fullName>
    </submittedName>
</protein>
<dbReference type="PANTHER" id="PTHR43540:SF7">
    <property type="entry name" value="ISOCHORISMATASE FAMILY PROTEIN YECD"/>
    <property type="match status" value="1"/>
</dbReference>
<evidence type="ECO:0000313" key="4">
    <source>
        <dbReference type="EMBL" id="PEH41439.1"/>
    </source>
</evidence>
<evidence type="ECO:0000259" key="2">
    <source>
        <dbReference type="Pfam" id="PF00857"/>
    </source>
</evidence>
<evidence type="ECO:0000313" key="6">
    <source>
        <dbReference type="Proteomes" id="UP000029590"/>
    </source>
</evidence>
<dbReference type="CDD" id="cd00431">
    <property type="entry name" value="cysteine_hydrolases"/>
    <property type="match status" value="1"/>
</dbReference>
<dbReference type="Pfam" id="PF00857">
    <property type="entry name" value="Isochorismatase"/>
    <property type="match status" value="1"/>
</dbReference>
<feature type="domain" description="Isochorismatase-like" evidence="2">
    <location>
        <begin position="10"/>
        <end position="177"/>
    </location>
</feature>
<dbReference type="AlphaFoldDB" id="A0A095F586"/>
<sequence>MTATVLDSKTALIVVDLQKGIVALPVAHSPAGVVEQSVKLIDAFRAHHLPVVLVNVAGMAPGRNEQPHSGGALPADWAELLPELKQQPDDLLVTKRSWCAFTGTDLDAQLKQAGVTQVVLCGIATSIGVESTARVAHALGYNVTLAVDAMTDLKPEAHANSLERIFPRLGETATAQEIVALLDARRA</sequence>
<dbReference type="EMBL" id="PDDY01000001">
    <property type="protein sequence ID" value="PEH41439.1"/>
    <property type="molecule type" value="Genomic_DNA"/>
</dbReference>
<dbReference type="Proteomes" id="UP000029590">
    <property type="component" value="Unassembled WGS sequence"/>
</dbReference>
<dbReference type="Proteomes" id="UP000220629">
    <property type="component" value="Unassembled WGS sequence"/>
</dbReference>
<dbReference type="Gene3D" id="3.40.50.850">
    <property type="entry name" value="Isochorismatase-like"/>
    <property type="match status" value="1"/>
</dbReference>
<accession>A0A095F586</accession>
<dbReference type="SUPFAM" id="SSF52499">
    <property type="entry name" value="Isochorismatase-like hydrolases"/>
    <property type="match status" value="1"/>
</dbReference>
<dbReference type="GO" id="GO:0016787">
    <property type="term" value="F:hydrolase activity"/>
    <property type="evidence" value="ECO:0007669"/>
    <property type="project" value="UniProtKB-KW"/>
</dbReference>
<dbReference type="OrthoDB" id="9781985at2"/>
<dbReference type="InterPro" id="IPR050272">
    <property type="entry name" value="Isochorismatase-like_hydrls"/>
</dbReference>